<dbReference type="EMBL" id="KQ434815">
    <property type="protein sequence ID" value="KZC06850.1"/>
    <property type="molecule type" value="Genomic_DNA"/>
</dbReference>
<proteinExistence type="predicted"/>
<feature type="compositionally biased region" description="Basic residues" evidence="1">
    <location>
        <begin position="212"/>
        <end position="222"/>
    </location>
</feature>
<keyword evidence="3" id="KW-1185">Reference proteome</keyword>
<dbReference type="Proteomes" id="UP000076502">
    <property type="component" value="Unassembled WGS sequence"/>
</dbReference>
<feature type="region of interest" description="Disordered" evidence="1">
    <location>
        <begin position="204"/>
        <end position="237"/>
    </location>
</feature>
<accession>A0A154P6U1</accession>
<feature type="compositionally biased region" description="Basic and acidic residues" evidence="1">
    <location>
        <begin position="26"/>
        <end position="35"/>
    </location>
</feature>
<sequence>MKTARRVPEAGYANGHSGLSSPGRYLESHNREQDQRATISPTKGLATLILEFGKSTRTGQAGPSIQLTREHESIYLDKPQRPGMDQTSLHTCVSRSVYRAWASTDEMVYGRVEPMSRVIAALGMIVGPTLDMIVGPIAEKGNNSNCWGTNTVTTAQQNANNNCYYGSKVQARPVGCTHPSNYLNKIRMNYWLMPTAIEGERKSFWDNDSRKGGSRQPKRCRASGRQPPELEFYGPPNELKRNEAAIDLFAAPTH</sequence>
<reference evidence="2 3" key="1">
    <citation type="submission" date="2015-07" db="EMBL/GenBank/DDBJ databases">
        <title>The genome of Dufourea novaeangliae.</title>
        <authorList>
            <person name="Pan H."/>
            <person name="Kapheim K."/>
        </authorList>
    </citation>
    <scope>NUCLEOTIDE SEQUENCE [LARGE SCALE GENOMIC DNA]</scope>
    <source>
        <strain evidence="2">0120121106</strain>
        <tissue evidence="2">Whole body</tissue>
    </source>
</reference>
<feature type="region of interest" description="Disordered" evidence="1">
    <location>
        <begin position="1"/>
        <end position="40"/>
    </location>
</feature>
<gene>
    <name evidence="2" type="ORF">WN55_07962</name>
</gene>
<protein>
    <submittedName>
        <fullName evidence="2">Uncharacterized protein</fullName>
    </submittedName>
</protein>
<evidence type="ECO:0000313" key="2">
    <source>
        <dbReference type="EMBL" id="KZC06850.1"/>
    </source>
</evidence>
<evidence type="ECO:0000256" key="1">
    <source>
        <dbReference type="SAM" id="MobiDB-lite"/>
    </source>
</evidence>
<organism evidence="2 3">
    <name type="scientific">Dufourea novaeangliae</name>
    <name type="common">Sweat bee</name>
    <dbReference type="NCBI Taxonomy" id="178035"/>
    <lineage>
        <taxon>Eukaryota</taxon>
        <taxon>Metazoa</taxon>
        <taxon>Ecdysozoa</taxon>
        <taxon>Arthropoda</taxon>
        <taxon>Hexapoda</taxon>
        <taxon>Insecta</taxon>
        <taxon>Pterygota</taxon>
        <taxon>Neoptera</taxon>
        <taxon>Endopterygota</taxon>
        <taxon>Hymenoptera</taxon>
        <taxon>Apocrita</taxon>
        <taxon>Aculeata</taxon>
        <taxon>Apoidea</taxon>
        <taxon>Anthophila</taxon>
        <taxon>Halictidae</taxon>
        <taxon>Rophitinae</taxon>
        <taxon>Dufourea</taxon>
    </lineage>
</organism>
<evidence type="ECO:0000313" key="3">
    <source>
        <dbReference type="Proteomes" id="UP000076502"/>
    </source>
</evidence>
<dbReference type="AlphaFoldDB" id="A0A154P6U1"/>
<name>A0A154P6U1_DUFNO</name>